<dbReference type="GeneID" id="41954377"/>
<reference evidence="3" key="1">
    <citation type="submission" date="2017-09" db="EMBL/GenBank/DDBJ databases">
        <title>Comparative analysis of mitochondrial genomes in Ceratocystis.</title>
        <authorList>
            <person name="Naidoo K."/>
            <person name="Steenkamp E.T."/>
            <person name="Coetzee M.P.A."/>
            <person name="Kleeper P."/>
            <person name="Wingfield M.J."/>
            <person name="Wingfield B.D."/>
        </authorList>
    </citation>
    <scope>NUCLEOTIDE SEQUENCE</scope>
    <source>
        <strain evidence="3">CMW15049</strain>
    </source>
</reference>
<keyword evidence="3" id="KW-0255">Endonuclease</keyword>
<dbReference type="PANTHER" id="PTHR36181">
    <property type="entry name" value="INTRON-ENCODED ENDONUCLEASE AI3-RELATED"/>
    <property type="match status" value="1"/>
</dbReference>
<dbReference type="PANTHER" id="PTHR36181:SF4">
    <property type="entry name" value="LAGLIDADG ENDONUCLEASE"/>
    <property type="match status" value="1"/>
</dbReference>
<dbReference type="InterPro" id="IPR004860">
    <property type="entry name" value="LAGLIDADG_dom"/>
</dbReference>
<dbReference type="GO" id="GO:0004519">
    <property type="term" value="F:endonuclease activity"/>
    <property type="evidence" value="ECO:0007669"/>
    <property type="project" value="UniProtKB-KW"/>
</dbReference>
<dbReference type="Gene3D" id="3.10.28.10">
    <property type="entry name" value="Homing endonucleases"/>
    <property type="match status" value="2"/>
</dbReference>
<gene>
    <name evidence="3" type="primary">oi7cox1</name>
</gene>
<dbReference type="Pfam" id="PF00961">
    <property type="entry name" value="LAGLIDADG_1"/>
    <property type="match status" value="1"/>
</dbReference>
<feature type="domain" description="Homing endonuclease LAGLIDADG" evidence="2">
    <location>
        <begin position="208"/>
        <end position="306"/>
    </location>
</feature>
<keyword evidence="3" id="KW-0496">Mitochondrion</keyword>
<dbReference type="RefSeq" id="YP_009704211.1">
    <property type="nucleotide sequence ID" value="NC_044963.1"/>
</dbReference>
<feature type="chain" id="PRO_5023125674" evidence="1">
    <location>
        <begin position="23"/>
        <end position="344"/>
    </location>
</feature>
<evidence type="ECO:0000256" key="1">
    <source>
        <dbReference type="SAM" id="SignalP"/>
    </source>
</evidence>
<dbReference type="EMBL" id="MG010657">
    <property type="protein sequence ID" value="QEN73774.1"/>
    <property type="molecule type" value="Genomic_DNA"/>
</dbReference>
<feature type="signal peptide" evidence="1">
    <location>
        <begin position="1"/>
        <end position="22"/>
    </location>
</feature>
<keyword evidence="3" id="KW-0540">Nuclease</keyword>
<accession>A0A5C1V9P0</accession>
<protein>
    <submittedName>
        <fullName evidence="3">LAGLIDADG endonuclease</fullName>
    </submittedName>
</protein>
<evidence type="ECO:0000313" key="3">
    <source>
        <dbReference type="EMBL" id="QEN73774.1"/>
    </source>
</evidence>
<dbReference type="GO" id="GO:0005739">
    <property type="term" value="C:mitochondrion"/>
    <property type="evidence" value="ECO:0007669"/>
    <property type="project" value="UniProtKB-ARBA"/>
</dbReference>
<proteinExistence type="predicted"/>
<dbReference type="SUPFAM" id="SSF55608">
    <property type="entry name" value="Homing endonucleases"/>
    <property type="match status" value="2"/>
</dbReference>
<keyword evidence="3" id="KW-0378">Hydrolase</keyword>
<dbReference type="InterPro" id="IPR051289">
    <property type="entry name" value="LAGLIDADG_Endonuclease"/>
</dbReference>
<organism evidence="3">
    <name type="scientific">Ceratocystis fimbriata</name>
    <dbReference type="NCBI Taxonomy" id="5158"/>
    <lineage>
        <taxon>Eukaryota</taxon>
        <taxon>Fungi</taxon>
        <taxon>Dikarya</taxon>
        <taxon>Ascomycota</taxon>
        <taxon>Pezizomycotina</taxon>
        <taxon>Sordariomycetes</taxon>
        <taxon>Hypocreomycetidae</taxon>
        <taxon>Microascales</taxon>
        <taxon>Ceratocystidaceae</taxon>
        <taxon>Ceratocystis</taxon>
    </lineage>
</organism>
<evidence type="ECO:0000259" key="2">
    <source>
        <dbReference type="Pfam" id="PF00961"/>
    </source>
</evidence>
<dbReference type="AlphaFoldDB" id="A0A5C1V9P0"/>
<dbReference type="InterPro" id="IPR027434">
    <property type="entry name" value="Homing_endonucl"/>
</dbReference>
<name>A0A5C1V9P0_9PEZI</name>
<geneLocation type="mitochondrion" evidence="3"/>
<sequence>MGNIIYFAICWNSLVLISTLNGKNLISYTQSAGNLSLYSGSVSASWDNKQSASETTRKTSFNFTAFRDYYNTFFKNSSQLSDDWLTWFIGFAEGDGAIQTYANSTRMRFVLTQKESLILYDIKNKLNIGEVRHFPQGKSGKNNDFYRLIVDDPSHILLLAHLFNGNLAFNHRIEQLALWVNVLNHRFGYNTIELNSTPVTITLLDAWLSGFTDAEGCFNVSITANSRYVLGHVIKMRYLLDQKDKIILNKVYELFGFGKVTLRSGTEDVYRYTATGFKPLNDVVRYFKSFPLRTKKAFSFERWLTVHNIVSNKLHLTPQGLNEVRTIQKQINLNNSITNKTGQA</sequence>
<keyword evidence="1" id="KW-0732">Signal</keyword>